<keyword evidence="20" id="KW-1185">Reference proteome</keyword>
<keyword evidence="6 13" id="KW-0812">Transmembrane</keyword>
<evidence type="ECO:0000256" key="4">
    <source>
        <dbReference type="ARBA" id="ARBA00022452"/>
    </source>
</evidence>
<dbReference type="InterPro" id="IPR012910">
    <property type="entry name" value="Plug_dom"/>
</dbReference>
<proteinExistence type="inferred from homology"/>
<evidence type="ECO:0000313" key="20">
    <source>
        <dbReference type="Proteomes" id="UP000000268"/>
    </source>
</evidence>
<feature type="domain" description="AMIN" evidence="18">
    <location>
        <begin position="69"/>
        <end position="164"/>
    </location>
</feature>
<dbReference type="Proteomes" id="UP000000268">
    <property type="component" value="Chromosome"/>
</dbReference>
<organism evidence="19 20">
    <name type="scientific">Acaryochloris marina (strain MBIC 11017)</name>
    <dbReference type="NCBI Taxonomy" id="329726"/>
    <lineage>
        <taxon>Bacteria</taxon>
        <taxon>Bacillati</taxon>
        <taxon>Cyanobacteriota</taxon>
        <taxon>Cyanophyceae</taxon>
        <taxon>Acaryochloridales</taxon>
        <taxon>Acaryochloridaceae</taxon>
        <taxon>Acaryochloris</taxon>
    </lineage>
</organism>
<evidence type="ECO:0000256" key="5">
    <source>
        <dbReference type="ARBA" id="ARBA00022496"/>
    </source>
</evidence>
<dbReference type="AlphaFoldDB" id="B0C040"/>
<dbReference type="RefSeq" id="WP_012163786.1">
    <property type="nucleotide sequence ID" value="NC_009925.1"/>
</dbReference>
<evidence type="ECO:0000256" key="10">
    <source>
        <dbReference type="ARBA" id="ARBA00023077"/>
    </source>
</evidence>
<keyword evidence="8" id="KW-0408">Iron</keyword>
<dbReference type="Pfam" id="PF00593">
    <property type="entry name" value="TonB_dep_Rec_b-barrel"/>
    <property type="match status" value="1"/>
</dbReference>
<evidence type="ECO:0000256" key="1">
    <source>
        <dbReference type="ARBA" id="ARBA00004571"/>
    </source>
</evidence>
<dbReference type="SUPFAM" id="SSF56935">
    <property type="entry name" value="Porins"/>
    <property type="match status" value="1"/>
</dbReference>
<evidence type="ECO:0000256" key="7">
    <source>
        <dbReference type="ARBA" id="ARBA00022729"/>
    </source>
</evidence>
<dbReference type="CDD" id="cd01347">
    <property type="entry name" value="ligand_gated_channel"/>
    <property type="match status" value="1"/>
</dbReference>
<evidence type="ECO:0000256" key="9">
    <source>
        <dbReference type="ARBA" id="ARBA00023065"/>
    </source>
</evidence>
<evidence type="ECO:0000256" key="6">
    <source>
        <dbReference type="ARBA" id="ARBA00022692"/>
    </source>
</evidence>
<accession>B0C040</accession>
<comment type="subcellular location">
    <subcellularLocation>
        <location evidence="1 13">Cell outer membrane</location>
        <topology evidence="1 13">Multi-pass membrane protein</topology>
    </subcellularLocation>
</comment>
<dbReference type="InterPro" id="IPR021731">
    <property type="entry name" value="AMIN_dom"/>
</dbReference>
<dbReference type="GO" id="GO:0015891">
    <property type="term" value="P:siderophore transport"/>
    <property type="evidence" value="ECO:0007669"/>
    <property type="project" value="InterPro"/>
</dbReference>
<keyword evidence="5" id="KW-0410">Iron transport</keyword>
<keyword evidence="9" id="KW-0406">Ion transport</keyword>
<feature type="chain" id="PRO_5002748205" evidence="15">
    <location>
        <begin position="28"/>
        <end position="847"/>
    </location>
</feature>
<dbReference type="eggNOG" id="COG4773">
    <property type="taxonomic scope" value="Bacteria"/>
</dbReference>
<dbReference type="PANTHER" id="PTHR32552">
    <property type="entry name" value="FERRICHROME IRON RECEPTOR-RELATED"/>
    <property type="match status" value="1"/>
</dbReference>
<dbReference type="PANTHER" id="PTHR32552:SF68">
    <property type="entry name" value="FERRICHROME OUTER MEMBRANE TRANSPORTER_PHAGE RECEPTOR"/>
    <property type="match status" value="1"/>
</dbReference>
<feature type="signal peptide" evidence="15">
    <location>
        <begin position="1"/>
        <end position="27"/>
    </location>
</feature>
<evidence type="ECO:0000256" key="14">
    <source>
        <dbReference type="RuleBase" id="RU003357"/>
    </source>
</evidence>
<dbReference type="InterPro" id="IPR010105">
    <property type="entry name" value="TonB_sidphr_rcpt"/>
</dbReference>
<sequence length="847" mass="93757">MTRKSIQFFLLWAVALTNVIAVNPVWATEEPEVPGLGDKSGEPQYPQPATSVTEWLAQIEETLVQITEIQVNPAEQRVEIVLETGSDALSIPTTKTDGNRLFAVIPNAVLALPDGPDYRQMNPATGIAEVSVTPLTADQVQIEIVGTDGPPTVTIQNKATGLVLAVEAAKLAASEEEDLEITVTAEEIQEGYSVPDASTATRTDASILDTPQSVQVVPQDVLRDQQILRVDDALQNVSGIVGRLDAFGSTNLTIRGFTTDQITGGAILRDGFRVTDNLGSQETANIERIEVIKGPSSVLYGQTDPGGLVNLVTKEPLPEPFYEFEFQAGNLGTWRPRLDITGPLTADQSLSYRLNLSYFHQDGFRDVERDTERFFIAPKLRWDISDRTHLTLRLEYIDETNPFDLGIPALGTGVFDVPRDRIINEPDDFLEQSSLTLGYDFVHQFSDDWKLNHGFRFVTQDYFNLATLPFFVDETTGDITRFFADRQWQSDDYTIQTNVEGNFKTGPLQHKLLVGFDLNFNRFDEAFTRLDFNTPTILNIFNPVYGAVPRPDLSTAPFFPGFENETDRIGVFIQDQISFLDKFILVGSLRYDSVDFRNLTNTSENRSDQALSPRIGLIFKPIETISLYANYSESFTPSFGQLVGGGTVGPETASGFEVGVKGEFLDGNMFATLAYFDITKRNVATTDPNNPFFSIATGEQRSQGVELDIAGEILPGWNVIANYAYTDARVTEDNDIPVGNRLFNAPLHSAGLWTTYEIQQGDLEGLGFGLGFNYVGDRFGDNANTFQVGDYCLANAALFYKRDNWRFGLNFTNIFNVEYISSTNNSRDFGNAPGAPFTILGSVSVSF</sequence>
<keyword evidence="11 13" id="KW-0472">Membrane</keyword>
<keyword evidence="19" id="KW-0675">Receptor</keyword>
<keyword evidence="12 13" id="KW-0998">Cell outer membrane</keyword>
<evidence type="ECO:0000259" key="17">
    <source>
        <dbReference type="Pfam" id="PF07715"/>
    </source>
</evidence>
<evidence type="ECO:0000256" key="11">
    <source>
        <dbReference type="ARBA" id="ARBA00023136"/>
    </source>
</evidence>
<dbReference type="GO" id="GO:0038023">
    <property type="term" value="F:signaling receptor activity"/>
    <property type="evidence" value="ECO:0007669"/>
    <property type="project" value="InterPro"/>
</dbReference>
<dbReference type="Pfam" id="PF11741">
    <property type="entry name" value="AMIN"/>
    <property type="match status" value="1"/>
</dbReference>
<evidence type="ECO:0000256" key="15">
    <source>
        <dbReference type="SAM" id="SignalP"/>
    </source>
</evidence>
<evidence type="ECO:0000259" key="18">
    <source>
        <dbReference type="Pfam" id="PF11741"/>
    </source>
</evidence>
<evidence type="ECO:0000256" key="3">
    <source>
        <dbReference type="ARBA" id="ARBA00022448"/>
    </source>
</evidence>
<dbReference type="Gene3D" id="2.40.170.20">
    <property type="entry name" value="TonB-dependent receptor, beta-barrel domain"/>
    <property type="match status" value="1"/>
</dbReference>
<feature type="domain" description="TonB-dependent receptor-like beta-barrel" evidence="16">
    <location>
        <begin position="382"/>
        <end position="814"/>
    </location>
</feature>
<comment type="similarity">
    <text evidence="2 13 14">Belongs to the TonB-dependent receptor family.</text>
</comment>
<dbReference type="FunFam" id="2.40.170.20:FF:000005">
    <property type="entry name" value="TonB-dependent siderophore receptor"/>
    <property type="match status" value="1"/>
</dbReference>
<dbReference type="FunFam" id="2.170.130.10:FF:000001">
    <property type="entry name" value="Catecholate siderophore TonB-dependent receptor"/>
    <property type="match status" value="1"/>
</dbReference>
<evidence type="ECO:0000256" key="8">
    <source>
        <dbReference type="ARBA" id="ARBA00023004"/>
    </source>
</evidence>
<dbReference type="GO" id="GO:0015344">
    <property type="term" value="F:siderophore uptake transmembrane transporter activity"/>
    <property type="evidence" value="ECO:0007669"/>
    <property type="project" value="TreeGrafter"/>
</dbReference>
<protein>
    <submittedName>
        <fullName evidence="19">TonB-dependent siderophore receptor protein</fullName>
    </submittedName>
</protein>
<dbReference type="HOGENOM" id="CLU_008287_9_4_3"/>
<evidence type="ECO:0000313" key="19">
    <source>
        <dbReference type="EMBL" id="ABW28387.1"/>
    </source>
</evidence>
<dbReference type="InterPro" id="IPR000531">
    <property type="entry name" value="Beta-barrel_TonB"/>
</dbReference>
<evidence type="ECO:0000256" key="2">
    <source>
        <dbReference type="ARBA" id="ARBA00009810"/>
    </source>
</evidence>
<evidence type="ECO:0000256" key="12">
    <source>
        <dbReference type="ARBA" id="ARBA00023237"/>
    </source>
</evidence>
<dbReference type="KEGG" id="amr:AM1_3393"/>
<dbReference type="InterPro" id="IPR036942">
    <property type="entry name" value="Beta-barrel_TonB_sf"/>
</dbReference>
<reference evidence="19 20" key="1">
    <citation type="journal article" date="2008" name="Proc. Natl. Acad. Sci. U.S.A.">
        <title>Niche adaptation and genome expansion in the chlorophyll d-producing cyanobacterium Acaryochloris marina.</title>
        <authorList>
            <person name="Swingley W.D."/>
            <person name="Chen M."/>
            <person name="Cheung P.C."/>
            <person name="Conrad A.L."/>
            <person name="Dejesa L.C."/>
            <person name="Hao J."/>
            <person name="Honchak B.M."/>
            <person name="Karbach L.E."/>
            <person name="Kurdoglu A."/>
            <person name="Lahiri S."/>
            <person name="Mastrian S.D."/>
            <person name="Miyashita H."/>
            <person name="Page L."/>
            <person name="Ramakrishna P."/>
            <person name="Satoh S."/>
            <person name="Sattley W.M."/>
            <person name="Shimada Y."/>
            <person name="Taylor H.L."/>
            <person name="Tomo T."/>
            <person name="Tsuchiya T."/>
            <person name="Wang Z.T."/>
            <person name="Raymond J."/>
            <person name="Mimuro M."/>
            <person name="Blankenship R.E."/>
            <person name="Touchman J.W."/>
        </authorList>
    </citation>
    <scope>NUCLEOTIDE SEQUENCE [LARGE SCALE GENOMIC DNA]</scope>
    <source>
        <strain evidence="20">MBIC 11017</strain>
    </source>
</reference>
<dbReference type="EMBL" id="CP000828">
    <property type="protein sequence ID" value="ABW28387.1"/>
    <property type="molecule type" value="Genomic_DNA"/>
</dbReference>
<dbReference type="OrthoDB" id="473897at2"/>
<keyword evidence="10 14" id="KW-0798">TonB box</keyword>
<keyword evidence="7 15" id="KW-0732">Signal</keyword>
<gene>
    <name evidence="19" type="ordered locus">AM1_3393</name>
</gene>
<evidence type="ECO:0000256" key="13">
    <source>
        <dbReference type="PROSITE-ProRule" id="PRU01360"/>
    </source>
</evidence>
<dbReference type="PROSITE" id="PS52016">
    <property type="entry name" value="TONB_DEPENDENT_REC_3"/>
    <property type="match status" value="1"/>
</dbReference>
<dbReference type="InterPro" id="IPR037066">
    <property type="entry name" value="Plug_dom_sf"/>
</dbReference>
<feature type="domain" description="TonB-dependent receptor plug" evidence="17">
    <location>
        <begin position="208"/>
        <end position="307"/>
    </location>
</feature>
<dbReference type="GO" id="GO:0009279">
    <property type="term" value="C:cell outer membrane"/>
    <property type="evidence" value="ECO:0007669"/>
    <property type="project" value="UniProtKB-SubCell"/>
</dbReference>
<evidence type="ECO:0000259" key="16">
    <source>
        <dbReference type="Pfam" id="PF00593"/>
    </source>
</evidence>
<dbReference type="Gene3D" id="2.170.130.10">
    <property type="entry name" value="TonB-dependent receptor, plug domain"/>
    <property type="match status" value="1"/>
</dbReference>
<dbReference type="NCBIfam" id="TIGR01783">
    <property type="entry name" value="TonB-siderophor"/>
    <property type="match status" value="1"/>
</dbReference>
<keyword evidence="3 13" id="KW-0813">Transport</keyword>
<keyword evidence="4 13" id="KW-1134">Transmembrane beta strand</keyword>
<dbReference type="Pfam" id="PF07715">
    <property type="entry name" value="Plug"/>
    <property type="match status" value="1"/>
</dbReference>
<dbReference type="STRING" id="329726.AM1_3393"/>
<dbReference type="InterPro" id="IPR039426">
    <property type="entry name" value="TonB-dep_rcpt-like"/>
</dbReference>
<name>B0C040_ACAM1</name>